<name>A0A4Y2IPB5_ARAVE</name>
<keyword evidence="1" id="KW-0862">Zinc</keyword>
<sequence>MAGEDDFVAVAHQVHEMGLELLDTAARSNKISQANQANFRKIYMDFLDIINKQQKILSIVTGRMMEQKELIHTKLDKMILPPASFADVVKDDERRFRSRSRPRKKKNTLLVYSKDEAESKKVKDKIQKSIDPFKLKIGIRSVKNVKKGILIECNSDNDLNKLSNEIECNETLKNECEAHLPKKVNPKIIIYRVSEPFDVDDGLKKLKEQNTELEEAELIHEYLQSTKFGTNWIISIEPKSFFKIMKIGKINFGWQRYNIRDYIRIKQCYKCYRFGHLAKFCKNIGEKEKNDL</sequence>
<dbReference type="GO" id="GO:0003676">
    <property type="term" value="F:nucleic acid binding"/>
    <property type="evidence" value="ECO:0007669"/>
    <property type="project" value="InterPro"/>
</dbReference>
<keyword evidence="5" id="KW-1185">Reference proteome</keyword>
<keyword evidence="1" id="KW-0479">Metal-binding</keyword>
<evidence type="ECO:0000313" key="5">
    <source>
        <dbReference type="Proteomes" id="UP000499080"/>
    </source>
</evidence>
<dbReference type="AlphaFoldDB" id="A0A4Y2IPB5"/>
<dbReference type="Proteomes" id="UP000499080">
    <property type="component" value="Unassembled WGS sequence"/>
</dbReference>
<feature type="coiled-coil region" evidence="2">
    <location>
        <begin position="199"/>
        <end position="226"/>
    </location>
</feature>
<dbReference type="InterPro" id="IPR001878">
    <property type="entry name" value="Znf_CCHC"/>
</dbReference>
<keyword evidence="1" id="KW-0863">Zinc-finger</keyword>
<proteinExistence type="predicted"/>
<evidence type="ECO:0000259" key="3">
    <source>
        <dbReference type="PROSITE" id="PS50158"/>
    </source>
</evidence>
<comment type="caution">
    <text evidence="4">The sequence shown here is derived from an EMBL/GenBank/DDBJ whole genome shotgun (WGS) entry which is preliminary data.</text>
</comment>
<reference evidence="4 5" key="1">
    <citation type="journal article" date="2019" name="Sci. Rep.">
        <title>Orb-weaving spider Araneus ventricosus genome elucidates the spidroin gene catalogue.</title>
        <authorList>
            <person name="Kono N."/>
            <person name="Nakamura H."/>
            <person name="Ohtoshi R."/>
            <person name="Moran D.A.P."/>
            <person name="Shinohara A."/>
            <person name="Yoshida Y."/>
            <person name="Fujiwara M."/>
            <person name="Mori M."/>
            <person name="Tomita M."/>
            <person name="Arakawa K."/>
        </authorList>
    </citation>
    <scope>NUCLEOTIDE SEQUENCE [LARGE SCALE GENOMIC DNA]</scope>
</reference>
<evidence type="ECO:0000256" key="1">
    <source>
        <dbReference type="PROSITE-ProRule" id="PRU00047"/>
    </source>
</evidence>
<dbReference type="PROSITE" id="PS50158">
    <property type="entry name" value="ZF_CCHC"/>
    <property type="match status" value="1"/>
</dbReference>
<keyword evidence="2" id="KW-0175">Coiled coil</keyword>
<gene>
    <name evidence="4" type="ORF">AVEN_96317_1</name>
</gene>
<protein>
    <recommendedName>
        <fullName evidence="3">CCHC-type domain-containing protein</fullName>
    </recommendedName>
</protein>
<dbReference type="OrthoDB" id="6437361at2759"/>
<accession>A0A4Y2IPB5</accession>
<feature type="domain" description="CCHC-type" evidence="3">
    <location>
        <begin position="268"/>
        <end position="283"/>
    </location>
</feature>
<dbReference type="GO" id="GO:0008270">
    <property type="term" value="F:zinc ion binding"/>
    <property type="evidence" value="ECO:0007669"/>
    <property type="project" value="UniProtKB-KW"/>
</dbReference>
<evidence type="ECO:0000313" key="4">
    <source>
        <dbReference type="EMBL" id="GBM79460.1"/>
    </source>
</evidence>
<dbReference type="EMBL" id="BGPR01002822">
    <property type="protein sequence ID" value="GBM79460.1"/>
    <property type="molecule type" value="Genomic_DNA"/>
</dbReference>
<organism evidence="4 5">
    <name type="scientific">Araneus ventricosus</name>
    <name type="common">Orbweaver spider</name>
    <name type="synonym">Epeira ventricosa</name>
    <dbReference type="NCBI Taxonomy" id="182803"/>
    <lineage>
        <taxon>Eukaryota</taxon>
        <taxon>Metazoa</taxon>
        <taxon>Ecdysozoa</taxon>
        <taxon>Arthropoda</taxon>
        <taxon>Chelicerata</taxon>
        <taxon>Arachnida</taxon>
        <taxon>Araneae</taxon>
        <taxon>Araneomorphae</taxon>
        <taxon>Entelegynae</taxon>
        <taxon>Araneoidea</taxon>
        <taxon>Araneidae</taxon>
        <taxon>Araneus</taxon>
    </lineage>
</organism>
<evidence type="ECO:0000256" key="2">
    <source>
        <dbReference type="SAM" id="Coils"/>
    </source>
</evidence>